<proteinExistence type="predicted"/>
<dbReference type="Proteomes" id="UP001147653">
    <property type="component" value="Unassembled WGS sequence"/>
</dbReference>
<reference evidence="1" key="1">
    <citation type="submission" date="2022-10" db="EMBL/GenBank/DDBJ databases">
        <title>The WGS of Solirubrobacter phytolaccae KCTC 29190.</title>
        <authorList>
            <person name="Jiang Z."/>
        </authorList>
    </citation>
    <scope>NUCLEOTIDE SEQUENCE</scope>
    <source>
        <strain evidence="1">KCTC 29190</strain>
    </source>
</reference>
<protein>
    <submittedName>
        <fullName evidence="1">Uncharacterized protein</fullName>
    </submittedName>
</protein>
<accession>A0A9X3S6F0</accession>
<gene>
    <name evidence="1" type="ORF">OJ997_01880</name>
</gene>
<dbReference type="EMBL" id="JAPDDP010000002">
    <property type="protein sequence ID" value="MDA0179028.1"/>
    <property type="molecule type" value="Genomic_DNA"/>
</dbReference>
<keyword evidence="2" id="KW-1185">Reference proteome</keyword>
<evidence type="ECO:0000313" key="2">
    <source>
        <dbReference type="Proteomes" id="UP001147653"/>
    </source>
</evidence>
<comment type="caution">
    <text evidence="1">The sequence shown here is derived from an EMBL/GenBank/DDBJ whole genome shotgun (WGS) entry which is preliminary data.</text>
</comment>
<organism evidence="1 2">
    <name type="scientific">Solirubrobacter phytolaccae</name>
    <dbReference type="NCBI Taxonomy" id="1404360"/>
    <lineage>
        <taxon>Bacteria</taxon>
        <taxon>Bacillati</taxon>
        <taxon>Actinomycetota</taxon>
        <taxon>Thermoleophilia</taxon>
        <taxon>Solirubrobacterales</taxon>
        <taxon>Solirubrobacteraceae</taxon>
        <taxon>Solirubrobacter</taxon>
    </lineage>
</organism>
<dbReference type="AlphaFoldDB" id="A0A9X3S6F0"/>
<dbReference type="RefSeq" id="WP_270023295.1">
    <property type="nucleotide sequence ID" value="NZ_JAPDDP010000002.1"/>
</dbReference>
<evidence type="ECO:0000313" key="1">
    <source>
        <dbReference type="EMBL" id="MDA0179028.1"/>
    </source>
</evidence>
<sequence>MADPPPLLPEDVFSDLPDRLREELLDSFGKIVQNFSEHRWEPAELNGGKLCEVVYSIAKGMIDGQYPASASKPRNMVQACQQLEQSSGSSAPRSVRIQIPRMLVALYEVRNNRNVGHVGGEVDPSHMDAVCVLQMSKWIVAELIRVLHHRPVEEASALVDALVERETPIVWKVGGKKRVLDTKLSMKDKALVLLHATSGTVTEAELVAWVEHSNASVFRRDVLRRAHKEKLIEYDAGSRTVDISPLGVEHAERLLAARNAAG</sequence>
<name>A0A9X3S6F0_9ACTN</name>